<name>A0ABR8NIS9_9ACTN</name>
<comment type="caution">
    <text evidence="1">The sequence shown here is derived from an EMBL/GenBank/DDBJ whole genome shotgun (WGS) entry which is preliminary data.</text>
</comment>
<accession>A0ABR8NIS9</accession>
<sequence length="173" mass="19142">MIGDRWGVTDAEVRRTYGCDSFVIAPTLQAWRGVTVRAEAATVWARVRQVRLAPYSYDLVDNLGRRSPRDLRDVPEPQVGDPFTRALGRDQGRVVAVEPGRELTATIMGAHMSYAVLSRESDVRLVLKVVACTSRWLAPALSVGDLVMARKQLLTLKALAEADQRRTGPTSPR</sequence>
<dbReference type="Proteomes" id="UP000618818">
    <property type="component" value="Unassembled WGS sequence"/>
</dbReference>
<keyword evidence="2" id="KW-1185">Reference proteome</keyword>
<organism evidence="1 2">
    <name type="scientific">Nocardioides cavernae</name>
    <dbReference type="NCBI Taxonomy" id="1921566"/>
    <lineage>
        <taxon>Bacteria</taxon>
        <taxon>Bacillati</taxon>
        <taxon>Actinomycetota</taxon>
        <taxon>Actinomycetes</taxon>
        <taxon>Propionibacteriales</taxon>
        <taxon>Nocardioidaceae</taxon>
        <taxon>Nocardioides</taxon>
    </lineage>
</organism>
<proteinExistence type="predicted"/>
<gene>
    <name evidence="1" type="ORF">IEZ26_20885</name>
</gene>
<protein>
    <submittedName>
        <fullName evidence="1">Polyketide cyclase</fullName>
    </submittedName>
</protein>
<evidence type="ECO:0000313" key="2">
    <source>
        <dbReference type="Proteomes" id="UP000618818"/>
    </source>
</evidence>
<dbReference type="EMBL" id="JACXYZ010000004">
    <property type="protein sequence ID" value="MBD3927090.1"/>
    <property type="molecule type" value="Genomic_DNA"/>
</dbReference>
<reference evidence="1 2" key="1">
    <citation type="submission" date="2020-09" db="EMBL/GenBank/DDBJ databases">
        <title>novel species in genus Nocardioides.</title>
        <authorList>
            <person name="Zhang G."/>
        </authorList>
    </citation>
    <scope>NUCLEOTIDE SEQUENCE [LARGE SCALE GENOMIC DNA]</scope>
    <source>
        <strain evidence="1 2">KCTC 39551</strain>
    </source>
</reference>
<evidence type="ECO:0000313" key="1">
    <source>
        <dbReference type="EMBL" id="MBD3927090.1"/>
    </source>
</evidence>
<dbReference type="RefSeq" id="WP_191196930.1">
    <property type="nucleotide sequence ID" value="NZ_JACXYZ010000004.1"/>
</dbReference>